<dbReference type="AlphaFoldDB" id="A0A6B0USZ0"/>
<reference evidence="2" key="1">
    <citation type="submission" date="2019-12" db="EMBL/GenBank/DDBJ databases">
        <title>An insight into the sialome of adult female Ixodes ricinus ticks feeding for 6 days.</title>
        <authorList>
            <person name="Perner J."/>
            <person name="Ribeiro J.M.C."/>
        </authorList>
    </citation>
    <scope>NUCLEOTIDE SEQUENCE</scope>
    <source>
        <strain evidence="2">Semi-engorged</strain>
        <tissue evidence="2">Salivary glands</tissue>
    </source>
</reference>
<name>A0A6B0USZ0_IXORI</name>
<evidence type="ECO:0000313" key="2">
    <source>
        <dbReference type="EMBL" id="MXU92835.1"/>
    </source>
</evidence>
<feature type="compositionally biased region" description="Basic residues" evidence="1">
    <location>
        <begin position="93"/>
        <end position="109"/>
    </location>
</feature>
<proteinExistence type="predicted"/>
<dbReference type="EMBL" id="GIFC01010752">
    <property type="protein sequence ID" value="MXU92835.1"/>
    <property type="molecule type" value="Transcribed_RNA"/>
</dbReference>
<sequence length="138" mass="15175">MVAPVRRPLMSGLLGAPTSQAGVMTAASMDSAVATVSRVHSSVRDVTITWLMAAPVRDGQPPQPGHLTTGTAAIQVSIRNFKSQVDTSARMTRRRRKHKRAIPTRRRQRALSSVTERHGHCDSGYWERHPHCLSVDTT</sequence>
<feature type="region of interest" description="Disordered" evidence="1">
    <location>
        <begin position="93"/>
        <end position="120"/>
    </location>
</feature>
<organism evidence="2">
    <name type="scientific">Ixodes ricinus</name>
    <name type="common">Common tick</name>
    <name type="synonym">Acarus ricinus</name>
    <dbReference type="NCBI Taxonomy" id="34613"/>
    <lineage>
        <taxon>Eukaryota</taxon>
        <taxon>Metazoa</taxon>
        <taxon>Ecdysozoa</taxon>
        <taxon>Arthropoda</taxon>
        <taxon>Chelicerata</taxon>
        <taxon>Arachnida</taxon>
        <taxon>Acari</taxon>
        <taxon>Parasitiformes</taxon>
        <taxon>Ixodida</taxon>
        <taxon>Ixodoidea</taxon>
        <taxon>Ixodidae</taxon>
        <taxon>Ixodinae</taxon>
        <taxon>Ixodes</taxon>
    </lineage>
</organism>
<evidence type="ECO:0000256" key="1">
    <source>
        <dbReference type="SAM" id="MobiDB-lite"/>
    </source>
</evidence>
<protein>
    <submittedName>
        <fullName evidence="2">Putative secreted protein</fullName>
    </submittedName>
</protein>
<accession>A0A6B0USZ0</accession>